<keyword evidence="2" id="KW-1133">Transmembrane helix</keyword>
<dbReference type="AlphaFoldDB" id="A0A7W7QD18"/>
<feature type="compositionally biased region" description="Basic and acidic residues" evidence="1">
    <location>
        <begin position="7"/>
        <end position="16"/>
    </location>
</feature>
<gene>
    <name evidence="3" type="ORF">FHR82_007579</name>
</gene>
<keyword evidence="4" id="KW-1185">Reference proteome</keyword>
<feature type="transmembrane region" description="Helical" evidence="2">
    <location>
        <begin position="89"/>
        <end position="111"/>
    </location>
</feature>
<name>A0A7W7QD18_9PSEU</name>
<proteinExistence type="predicted"/>
<evidence type="ECO:0000256" key="2">
    <source>
        <dbReference type="SAM" id="Phobius"/>
    </source>
</evidence>
<protein>
    <submittedName>
        <fullName evidence="3">Uncharacterized protein</fullName>
    </submittedName>
</protein>
<feature type="region of interest" description="Disordered" evidence="1">
    <location>
        <begin position="245"/>
        <end position="272"/>
    </location>
</feature>
<dbReference type="Proteomes" id="UP000520767">
    <property type="component" value="Unassembled WGS sequence"/>
</dbReference>
<evidence type="ECO:0000313" key="4">
    <source>
        <dbReference type="Proteomes" id="UP000520767"/>
    </source>
</evidence>
<reference evidence="3 4" key="1">
    <citation type="submission" date="2020-08" db="EMBL/GenBank/DDBJ databases">
        <title>Genomic Encyclopedia of Type Strains, Phase III (KMG-III): the genomes of soil and plant-associated and newly described type strains.</title>
        <authorList>
            <person name="Whitman W."/>
        </authorList>
    </citation>
    <scope>NUCLEOTIDE SEQUENCE [LARGE SCALE GENOMIC DNA]</scope>
    <source>
        <strain evidence="3 4">CECT 8960</strain>
    </source>
</reference>
<feature type="region of interest" description="Disordered" evidence="1">
    <location>
        <begin position="52"/>
        <end position="72"/>
    </location>
</feature>
<evidence type="ECO:0000313" key="3">
    <source>
        <dbReference type="EMBL" id="MBB4911319.1"/>
    </source>
</evidence>
<feature type="compositionally biased region" description="Pro residues" evidence="1">
    <location>
        <begin position="57"/>
        <end position="72"/>
    </location>
</feature>
<organism evidence="3 4">
    <name type="scientific">Actinophytocola algeriensis</name>
    <dbReference type="NCBI Taxonomy" id="1768010"/>
    <lineage>
        <taxon>Bacteria</taxon>
        <taxon>Bacillati</taxon>
        <taxon>Actinomycetota</taxon>
        <taxon>Actinomycetes</taxon>
        <taxon>Pseudonocardiales</taxon>
        <taxon>Pseudonocardiaceae</taxon>
    </lineage>
</organism>
<evidence type="ECO:0000256" key="1">
    <source>
        <dbReference type="SAM" id="MobiDB-lite"/>
    </source>
</evidence>
<dbReference type="RefSeq" id="WP_184815326.1">
    <property type="nucleotide sequence ID" value="NZ_JACHJQ010000009.1"/>
</dbReference>
<feature type="region of interest" description="Disordered" evidence="1">
    <location>
        <begin position="1"/>
        <end position="29"/>
    </location>
</feature>
<dbReference type="EMBL" id="JACHJQ010000009">
    <property type="protein sequence ID" value="MBB4911319.1"/>
    <property type="molecule type" value="Genomic_DNA"/>
</dbReference>
<keyword evidence="2" id="KW-0472">Membrane</keyword>
<accession>A0A7W7QD18</accession>
<comment type="caution">
    <text evidence="3">The sequence shown here is derived from an EMBL/GenBank/DDBJ whole genome shotgun (WGS) entry which is preliminary data.</text>
</comment>
<keyword evidence="2" id="KW-0812">Transmembrane</keyword>
<sequence>MMDLVADNEHPREHDPVAPPPAVREPTDITPDQVRQFQEFQRFQELMREQAEKGFPPGNPPPGLLQPWGPPPPKEGLGKRLLKSAVSKIVTGLVVLAILTLGVWFAIDYFLGEDRDQLPASQTGGGKAETNLIFETEPRLAVWKVYEDIAQGDTKSACSRFTDDARAEFTRNMSQYGGSCTEIVTTIHESVDAQSMKAEYGEPWIPASAVTIDGKSATVSSCAIEVVGGPRLGLLTLSQIPNSEGPGGEAQWIVSGHQDEPACPTGSTGPTS</sequence>